<sequence>MLIGALALISPLLAPVAVAAEVVILTTDFPPEDKYVRMTQMAEAQGVTLRYHRTPELNPVQWQDADLVIFDTPRFPDRQRVQAMVDTESMERPFLMVGGGPPVANGLPGPLMGRLLGYYGHGTALNFERLFQTVAAWQSGDNFMAIAEAQPVPEQGIYHQGGWHDSLAQHLEAQTLERLSVTEQPLLGVIISRASIVNMQLRELDDLHQAISDAGIRPVIYWFDANDPDGMSRIWAEHQPTALLNTTHLQGGDARKAELEALGVPMMSALGFTDTIAEFRRVDSAIPPHSLTALVTGPESWGMSDPLVLWAQSDAGVGGEPQLIPEQLRLLTERIHALHQLRTVPVSEQRLALVFYNSPAGAENLSASHLNVPVSIDKIASALNEAGYSVAETNEEAVIAMGKELLSGYYQTERLPELLASGHAQFLPLTRYAIWFERLPAQVKREVNRKWGPAANHSALVEHNGQLGFAFPAYGLDDLWILPQPPRTAELSQQGGHAVHDTKTAPDHRYLAVYLWLQQEMHALIHLGTHGSQEWTPGKDRGLWAYDYPMLTLGGLPVVYPYIQDNVAEALQAKRRGRATIVSHQAPAFGPAGLYSELIELNQLMDQFEQAEGALRIEVGKQLRQVVREHGFDQDLGLALDEAEVMDEALAEQDIDLDDRLDQQLETLRDHVDLIAASAVPLGLHHFGDPAKVEHRLLTVLQQLGEEFYAEFDLTPGQLLSQPPEALAQSEPVQWLQAVLLDELGAEASRQLAPVLPQWQKEARERFIWLTETHEIPALMTALRGGFVKAGLGGDPLRQPQATSGTNLYGFDPAMVPTPAAFRAAEAELDALLAAQADATDQGEALPEKLAFSLWAGETQRHFGLLEAQVLHALGVEPVWDRGGRVVAMTVLPESELKRPRLDVVLQITSVYRDQFDGFMRLLSGAIEEIAALDEDNALRRSSLALAAELEAQGVDTQRAWQLATLRLFSNAPGDYGSGVNDLAIDSTEWEDDLELGQQYLNRLQYAYGSALWGEKLEETNLFAEQLKDVDVAVMARTSRLHGLLSTDHPFEYLGGLSAAVRAAGGEAPQLFISDLRQPQSRMVSVDRMLSEELRARYLNPQWISAMQEQGYAGAVEMLNVTNNLFGWQVTAPETVRDDQWQAMFDTFVEDRHELGLNEWFEQHQPAAQMQILERMAEAIRKDYWEADEATLQALVERHSELAEMVEYHQAANKTQEFIDTAAAGFGLGAGAGGSSGQSVSGYQMVEVPATELAALPDRTALLVSLFLMMIVGAGMLAQVRQQRTLRKRD</sequence>
<feature type="signal peptide" evidence="2">
    <location>
        <begin position="1"/>
        <end position="19"/>
    </location>
</feature>
<dbReference type="PANTHER" id="PTHR44119">
    <property type="entry name" value="MAGNESIUM-CHELATASE SUBUNIT CHLH, CHLOROPLASTIC"/>
    <property type="match status" value="1"/>
</dbReference>
<gene>
    <name evidence="4" type="ORF">SAMN02745129_0767</name>
</gene>
<feature type="chain" id="PRO_5012454721" evidence="2">
    <location>
        <begin position="20"/>
        <end position="1290"/>
    </location>
</feature>
<dbReference type="EMBL" id="FQXG01000001">
    <property type="protein sequence ID" value="SHG80422.1"/>
    <property type="molecule type" value="Genomic_DNA"/>
</dbReference>
<keyword evidence="1" id="KW-1133">Transmembrane helix</keyword>
<proteinExistence type="predicted"/>
<protein>
    <submittedName>
        <fullName evidence="4">Cobaltochelatase CobN</fullName>
    </submittedName>
</protein>
<dbReference type="PANTHER" id="PTHR44119:SF4">
    <property type="entry name" value="AEROBIC COBALTOCHELATASE SUBUNIT COBN"/>
    <property type="match status" value="1"/>
</dbReference>
<evidence type="ECO:0000256" key="2">
    <source>
        <dbReference type="SAM" id="SignalP"/>
    </source>
</evidence>
<evidence type="ECO:0000259" key="3">
    <source>
        <dbReference type="Pfam" id="PF02514"/>
    </source>
</evidence>
<evidence type="ECO:0000313" key="4">
    <source>
        <dbReference type="EMBL" id="SHG80422.1"/>
    </source>
</evidence>
<dbReference type="Proteomes" id="UP000184268">
    <property type="component" value="Unassembled WGS sequence"/>
</dbReference>
<reference evidence="4 5" key="1">
    <citation type="submission" date="2016-11" db="EMBL/GenBank/DDBJ databases">
        <authorList>
            <person name="Jaros S."/>
            <person name="Januszkiewicz K."/>
            <person name="Wedrychowicz H."/>
        </authorList>
    </citation>
    <scope>NUCLEOTIDE SEQUENCE [LARGE SCALE GENOMIC DNA]</scope>
    <source>
        <strain evidence="4 5">DSM 16917</strain>
    </source>
</reference>
<keyword evidence="1" id="KW-0812">Transmembrane</keyword>
<dbReference type="CDD" id="cd10150">
    <property type="entry name" value="CobN_like"/>
    <property type="match status" value="1"/>
</dbReference>
<organism evidence="4 5">
    <name type="scientific">Ferrimonas marina</name>
    <dbReference type="NCBI Taxonomy" id="299255"/>
    <lineage>
        <taxon>Bacteria</taxon>
        <taxon>Pseudomonadati</taxon>
        <taxon>Pseudomonadota</taxon>
        <taxon>Gammaproteobacteria</taxon>
        <taxon>Alteromonadales</taxon>
        <taxon>Ferrimonadaceae</taxon>
        <taxon>Ferrimonas</taxon>
    </lineage>
</organism>
<dbReference type="STRING" id="299255.SAMN02745129_0767"/>
<keyword evidence="1" id="KW-0472">Membrane</keyword>
<name>A0A1M5MTF9_9GAMM</name>
<feature type="domain" description="CobN/magnesium chelatase" evidence="3">
    <location>
        <begin position="117"/>
        <end position="1191"/>
    </location>
</feature>
<keyword evidence="5" id="KW-1185">Reference proteome</keyword>
<dbReference type="InterPro" id="IPR003672">
    <property type="entry name" value="CobN/Mg_chltase"/>
</dbReference>
<dbReference type="NCBIfam" id="NF004644">
    <property type="entry name" value="PRK05989.2-2"/>
    <property type="match status" value="1"/>
</dbReference>
<evidence type="ECO:0000256" key="1">
    <source>
        <dbReference type="SAM" id="Phobius"/>
    </source>
</evidence>
<dbReference type="Pfam" id="PF02514">
    <property type="entry name" value="CobN-Mg_chel"/>
    <property type="match status" value="1"/>
</dbReference>
<accession>A0A1M5MTF9</accession>
<keyword evidence="2" id="KW-0732">Signal</keyword>
<feature type="transmembrane region" description="Helical" evidence="1">
    <location>
        <begin position="1261"/>
        <end position="1280"/>
    </location>
</feature>
<evidence type="ECO:0000313" key="5">
    <source>
        <dbReference type="Proteomes" id="UP000184268"/>
    </source>
</evidence>